<feature type="domain" description="Signal transduction histidine kinase subgroup 3 dimerisation and phosphoacceptor" evidence="6">
    <location>
        <begin position="202"/>
        <end position="267"/>
    </location>
</feature>
<dbReference type="Gene3D" id="3.30.565.10">
    <property type="entry name" value="Histidine kinase-like ATPase, C-terminal domain"/>
    <property type="match status" value="1"/>
</dbReference>
<dbReference type="InterPro" id="IPR011712">
    <property type="entry name" value="Sig_transdc_His_kin_sub3_dim/P"/>
</dbReference>
<keyword evidence="1" id="KW-0808">Transferase</keyword>
<protein>
    <submittedName>
        <fullName evidence="7">Two-component system, NarL family, sensor histidine kinase DesK</fullName>
    </submittedName>
</protein>
<feature type="region of interest" description="Disordered" evidence="4">
    <location>
        <begin position="344"/>
        <end position="378"/>
    </location>
</feature>
<keyword evidence="8" id="KW-1185">Reference proteome</keyword>
<evidence type="ECO:0000256" key="1">
    <source>
        <dbReference type="ARBA" id="ARBA00022679"/>
    </source>
</evidence>
<keyword evidence="2 7" id="KW-0418">Kinase</keyword>
<feature type="transmembrane region" description="Helical" evidence="5">
    <location>
        <begin position="52"/>
        <end position="75"/>
    </location>
</feature>
<dbReference type="EMBL" id="FQZK01000011">
    <property type="protein sequence ID" value="SHJ90519.1"/>
    <property type="molecule type" value="Genomic_DNA"/>
</dbReference>
<dbReference type="PANTHER" id="PTHR24421">
    <property type="entry name" value="NITRATE/NITRITE SENSOR PROTEIN NARX-RELATED"/>
    <property type="match status" value="1"/>
</dbReference>
<keyword evidence="5" id="KW-0472">Membrane</keyword>
<name>A0A1M6N490_9ACTN</name>
<evidence type="ECO:0000256" key="2">
    <source>
        <dbReference type="ARBA" id="ARBA00022777"/>
    </source>
</evidence>
<feature type="transmembrane region" description="Helical" evidence="5">
    <location>
        <begin position="21"/>
        <end position="40"/>
    </location>
</feature>
<dbReference type="STRING" id="758803.SAMN05421803_11155"/>
<organism evidence="7 8">
    <name type="scientific">Nocardiopsis flavescens</name>
    <dbReference type="NCBI Taxonomy" id="758803"/>
    <lineage>
        <taxon>Bacteria</taxon>
        <taxon>Bacillati</taxon>
        <taxon>Actinomycetota</taxon>
        <taxon>Actinomycetes</taxon>
        <taxon>Streptosporangiales</taxon>
        <taxon>Nocardiopsidaceae</taxon>
        <taxon>Nocardiopsis</taxon>
    </lineage>
</organism>
<evidence type="ECO:0000256" key="3">
    <source>
        <dbReference type="ARBA" id="ARBA00023012"/>
    </source>
</evidence>
<keyword evidence="5" id="KW-0812">Transmembrane</keyword>
<keyword evidence="3" id="KW-0902">Two-component regulatory system</keyword>
<sequence length="401" mass="42934">MDRDTSALTAAQRRHVRTARAMTVYSVCATPVIVVLWPLAEMAQTHGNGNPLWPQTVSLVLLLASCACMGPLIAARMRGEGVPDPRLYAASVLLAWTGALFLREETYMVCALASWLSVMTHLHRGARYPAVLGAATGLLPWIAWPFLHPDSPFAALLFVWLVGALLWGLFYLGCAVSFRLWDIVREAFSAQEAKARLAVAVERLRFTRDLQDLLGQDLNVLAVRAARAGRNVSRDPEQARAEAAEVHALARDALRRIRTAVSGYRELELAGEVRSVTAVLAAGGVRTSVAGLADLDPSPAEASLAAWTVREGGARLLRHGTAAHCRISFSRDPATGRAVVELSGDRARPGADPEPGGADGFADRVRREGGALTAGRTPEGGLLLRVRLPLDGSPSPAGEAR</sequence>
<evidence type="ECO:0000256" key="4">
    <source>
        <dbReference type="SAM" id="MobiDB-lite"/>
    </source>
</evidence>
<dbReference type="RefSeq" id="WP_378661704.1">
    <property type="nucleotide sequence ID" value="NZ_JBHVXD010000042.1"/>
</dbReference>
<evidence type="ECO:0000256" key="5">
    <source>
        <dbReference type="SAM" id="Phobius"/>
    </source>
</evidence>
<keyword evidence="5" id="KW-1133">Transmembrane helix</keyword>
<dbReference type="Proteomes" id="UP000184452">
    <property type="component" value="Unassembled WGS sequence"/>
</dbReference>
<dbReference type="InterPro" id="IPR050482">
    <property type="entry name" value="Sensor_HK_TwoCompSys"/>
</dbReference>
<dbReference type="InterPro" id="IPR036890">
    <property type="entry name" value="HATPase_C_sf"/>
</dbReference>
<dbReference type="PANTHER" id="PTHR24421:SF63">
    <property type="entry name" value="SENSOR HISTIDINE KINASE DESK"/>
    <property type="match status" value="1"/>
</dbReference>
<dbReference type="GO" id="GO:0016020">
    <property type="term" value="C:membrane"/>
    <property type="evidence" value="ECO:0007669"/>
    <property type="project" value="InterPro"/>
</dbReference>
<gene>
    <name evidence="7" type="ORF">SAMN05421803_11155</name>
</gene>
<proteinExistence type="predicted"/>
<dbReference type="GO" id="GO:0000155">
    <property type="term" value="F:phosphorelay sensor kinase activity"/>
    <property type="evidence" value="ECO:0007669"/>
    <property type="project" value="InterPro"/>
</dbReference>
<evidence type="ECO:0000259" key="6">
    <source>
        <dbReference type="Pfam" id="PF07730"/>
    </source>
</evidence>
<evidence type="ECO:0000313" key="8">
    <source>
        <dbReference type="Proteomes" id="UP000184452"/>
    </source>
</evidence>
<reference evidence="7 8" key="1">
    <citation type="submission" date="2016-11" db="EMBL/GenBank/DDBJ databases">
        <authorList>
            <person name="Jaros S."/>
            <person name="Januszkiewicz K."/>
            <person name="Wedrychowicz H."/>
        </authorList>
    </citation>
    <scope>NUCLEOTIDE SEQUENCE [LARGE SCALE GENOMIC DNA]</scope>
    <source>
        <strain evidence="7 8">CGMCC 4.5723</strain>
    </source>
</reference>
<dbReference type="GO" id="GO:0046983">
    <property type="term" value="F:protein dimerization activity"/>
    <property type="evidence" value="ECO:0007669"/>
    <property type="project" value="InterPro"/>
</dbReference>
<dbReference type="Gene3D" id="1.20.5.1930">
    <property type="match status" value="1"/>
</dbReference>
<feature type="transmembrane region" description="Helical" evidence="5">
    <location>
        <begin position="154"/>
        <end position="181"/>
    </location>
</feature>
<feature type="transmembrane region" description="Helical" evidence="5">
    <location>
        <begin position="128"/>
        <end position="147"/>
    </location>
</feature>
<dbReference type="AlphaFoldDB" id="A0A1M6N490"/>
<accession>A0A1M6N490</accession>
<evidence type="ECO:0000313" key="7">
    <source>
        <dbReference type="EMBL" id="SHJ90519.1"/>
    </source>
</evidence>
<dbReference type="Pfam" id="PF07730">
    <property type="entry name" value="HisKA_3"/>
    <property type="match status" value="1"/>
</dbReference>